<dbReference type="NCBIfam" id="TIGR01235">
    <property type="entry name" value="pyruv_carbox"/>
    <property type="match status" value="1"/>
</dbReference>
<evidence type="ECO:0000256" key="10">
    <source>
        <dbReference type="SAM" id="MobiDB-lite"/>
    </source>
</evidence>
<dbReference type="InterPro" id="IPR011764">
    <property type="entry name" value="Biotin_carboxylation_dom"/>
</dbReference>
<dbReference type="NCBIfam" id="NF009554">
    <property type="entry name" value="PRK12999.1"/>
    <property type="match status" value="1"/>
</dbReference>
<dbReference type="InterPro" id="IPR003379">
    <property type="entry name" value="Carboxylase_cons_dom"/>
</dbReference>
<dbReference type="FunFam" id="2.40.50.100:FF:000003">
    <property type="entry name" value="Acetyl-CoA carboxylase biotin carboxyl carrier protein"/>
    <property type="match status" value="1"/>
</dbReference>
<keyword evidence="6 9" id="KW-0067">ATP-binding</keyword>
<accession>A0AAX4PFW5</accession>
<dbReference type="Gene3D" id="2.40.50.100">
    <property type="match status" value="1"/>
</dbReference>
<dbReference type="SUPFAM" id="SSF51569">
    <property type="entry name" value="Aldolase"/>
    <property type="match status" value="1"/>
</dbReference>
<evidence type="ECO:0000256" key="2">
    <source>
        <dbReference type="ARBA" id="ARBA00013057"/>
    </source>
</evidence>
<dbReference type="CDD" id="cd07937">
    <property type="entry name" value="DRE_TIM_PC_TC_5S"/>
    <property type="match status" value="1"/>
</dbReference>
<protein>
    <recommendedName>
        <fullName evidence="2">pyruvate carboxylase</fullName>
        <ecNumber evidence="2">6.4.1.1</ecNumber>
    </recommendedName>
</protein>
<dbReference type="GO" id="GO:0046872">
    <property type="term" value="F:metal ion binding"/>
    <property type="evidence" value="ECO:0007669"/>
    <property type="project" value="UniProtKB-KW"/>
</dbReference>
<dbReference type="InterPro" id="IPR005479">
    <property type="entry name" value="CPAse_ATP-bd"/>
</dbReference>
<dbReference type="CDD" id="cd06850">
    <property type="entry name" value="biotinyl_domain"/>
    <property type="match status" value="1"/>
</dbReference>
<dbReference type="GO" id="GO:0006094">
    <property type="term" value="P:gluconeogenesis"/>
    <property type="evidence" value="ECO:0007669"/>
    <property type="project" value="InterPro"/>
</dbReference>
<dbReference type="InterPro" id="IPR005481">
    <property type="entry name" value="BC-like_N"/>
</dbReference>
<dbReference type="InterPro" id="IPR013785">
    <property type="entry name" value="Aldolase_TIM"/>
</dbReference>
<dbReference type="SUPFAM" id="SSF52440">
    <property type="entry name" value="PreATP-grasp domain"/>
    <property type="match status" value="1"/>
</dbReference>
<dbReference type="NCBIfam" id="NF006761">
    <property type="entry name" value="PRK09282.1"/>
    <property type="match status" value="1"/>
</dbReference>
<dbReference type="GO" id="GO:0004736">
    <property type="term" value="F:pyruvate carboxylase activity"/>
    <property type="evidence" value="ECO:0007669"/>
    <property type="project" value="UniProtKB-EC"/>
</dbReference>
<dbReference type="PROSITE" id="PS50991">
    <property type="entry name" value="PYR_CT"/>
    <property type="match status" value="1"/>
</dbReference>
<dbReference type="SUPFAM" id="SSF89000">
    <property type="entry name" value="post-HMGL domain-like"/>
    <property type="match status" value="1"/>
</dbReference>
<dbReference type="InterPro" id="IPR011053">
    <property type="entry name" value="Single_hybrid_motif"/>
</dbReference>
<feature type="domain" description="Pyruvate carboxyltransferase" evidence="14">
    <location>
        <begin position="616"/>
        <end position="885"/>
    </location>
</feature>
<evidence type="ECO:0000259" key="12">
    <source>
        <dbReference type="PROSITE" id="PS50975"/>
    </source>
</evidence>
<evidence type="ECO:0000256" key="3">
    <source>
        <dbReference type="ARBA" id="ARBA00022598"/>
    </source>
</evidence>
<dbReference type="Gene3D" id="3.20.20.70">
    <property type="entry name" value="Aldolase class I"/>
    <property type="match status" value="1"/>
</dbReference>
<evidence type="ECO:0000256" key="6">
    <source>
        <dbReference type="ARBA" id="ARBA00022840"/>
    </source>
</evidence>
<dbReference type="PROSITE" id="PS50968">
    <property type="entry name" value="BIOTINYL_LIPOYL"/>
    <property type="match status" value="1"/>
</dbReference>
<dbReference type="InterPro" id="IPR005482">
    <property type="entry name" value="Biotin_COase_C"/>
</dbReference>
<dbReference type="Pfam" id="PF00364">
    <property type="entry name" value="Biotin_lipoyl"/>
    <property type="match status" value="1"/>
</dbReference>
<dbReference type="EMBL" id="CP151510">
    <property type="protein sequence ID" value="WZN64746.1"/>
    <property type="molecule type" value="Genomic_DNA"/>
</dbReference>
<dbReference type="InterPro" id="IPR011054">
    <property type="entry name" value="Rudment_hybrid_motif"/>
</dbReference>
<dbReference type="PROSITE" id="PS50979">
    <property type="entry name" value="BC"/>
    <property type="match status" value="1"/>
</dbReference>
<feature type="domain" description="Lipoyl-binding" evidence="11">
    <location>
        <begin position="1164"/>
        <end position="1233"/>
    </location>
</feature>
<gene>
    <name evidence="15" type="ORF">HKI87_10g63030</name>
</gene>
<name>A0AAX4PFW5_9CHLO</name>
<dbReference type="PROSITE" id="PS50975">
    <property type="entry name" value="ATP_GRASP"/>
    <property type="match status" value="1"/>
</dbReference>
<evidence type="ECO:0000259" key="13">
    <source>
        <dbReference type="PROSITE" id="PS50979"/>
    </source>
</evidence>
<dbReference type="FunFam" id="3.20.20.70:FF:000033">
    <property type="entry name" value="Pyruvate carboxylase"/>
    <property type="match status" value="1"/>
</dbReference>
<comment type="subunit">
    <text evidence="8">Probably a heterodimer composed of biotin-containing alpha subunits and beta subunits.</text>
</comment>
<evidence type="ECO:0000256" key="7">
    <source>
        <dbReference type="ARBA" id="ARBA00023267"/>
    </source>
</evidence>
<dbReference type="Pfam" id="PF02436">
    <property type="entry name" value="PYC_OADA"/>
    <property type="match status" value="1"/>
</dbReference>
<dbReference type="Pfam" id="PF02785">
    <property type="entry name" value="Biotin_carb_C"/>
    <property type="match status" value="1"/>
</dbReference>
<dbReference type="Gene3D" id="3.30.470.20">
    <property type="entry name" value="ATP-grasp fold, B domain"/>
    <property type="match status" value="1"/>
</dbReference>
<dbReference type="SUPFAM" id="SSF51246">
    <property type="entry name" value="Rudiment single hybrid motif"/>
    <property type="match status" value="1"/>
</dbReference>
<dbReference type="InterPro" id="IPR011761">
    <property type="entry name" value="ATP-grasp"/>
</dbReference>
<dbReference type="InterPro" id="IPR000891">
    <property type="entry name" value="PYR_CT"/>
</dbReference>
<dbReference type="SUPFAM" id="SSF51230">
    <property type="entry name" value="Single hybrid motif"/>
    <property type="match status" value="1"/>
</dbReference>
<dbReference type="InterPro" id="IPR055268">
    <property type="entry name" value="PCB-like"/>
</dbReference>
<feature type="region of interest" description="Disordered" evidence="10">
    <location>
        <begin position="24"/>
        <end position="50"/>
    </location>
</feature>
<dbReference type="PROSITE" id="PS00867">
    <property type="entry name" value="CPSASE_2"/>
    <property type="match status" value="1"/>
</dbReference>
<feature type="domain" description="Biotin carboxylation" evidence="13">
    <location>
        <begin position="80"/>
        <end position="533"/>
    </location>
</feature>
<organism evidence="15 16">
    <name type="scientific">Chloropicon roscoffensis</name>
    <dbReference type="NCBI Taxonomy" id="1461544"/>
    <lineage>
        <taxon>Eukaryota</taxon>
        <taxon>Viridiplantae</taxon>
        <taxon>Chlorophyta</taxon>
        <taxon>Chloropicophyceae</taxon>
        <taxon>Chloropicales</taxon>
        <taxon>Chloropicaceae</taxon>
        <taxon>Chloropicon</taxon>
    </lineage>
</organism>
<dbReference type="SMART" id="SM00878">
    <property type="entry name" value="Biotin_carb_C"/>
    <property type="match status" value="1"/>
</dbReference>
<keyword evidence="7" id="KW-0092">Biotin</keyword>
<dbReference type="Pfam" id="PF00682">
    <property type="entry name" value="HMGL-like"/>
    <property type="match status" value="1"/>
</dbReference>
<keyword evidence="16" id="KW-1185">Reference proteome</keyword>
<comment type="cofactor">
    <cofactor evidence="1">
        <name>biotin</name>
        <dbReference type="ChEBI" id="CHEBI:57586"/>
    </cofactor>
</comment>
<dbReference type="InterPro" id="IPR000089">
    <property type="entry name" value="Biotin_lipoyl"/>
</dbReference>
<evidence type="ECO:0000259" key="14">
    <source>
        <dbReference type="PROSITE" id="PS50991"/>
    </source>
</evidence>
<dbReference type="Pfam" id="PF00289">
    <property type="entry name" value="Biotin_carb_N"/>
    <property type="match status" value="1"/>
</dbReference>
<keyword evidence="5 9" id="KW-0547">Nucleotide-binding</keyword>
<dbReference type="GO" id="GO:0005737">
    <property type="term" value="C:cytoplasm"/>
    <property type="evidence" value="ECO:0007669"/>
    <property type="project" value="TreeGrafter"/>
</dbReference>
<evidence type="ECO:0000256" key="9">
    <source>
        <dbReference type="PROSITE-ProRule" id="PRU00409"/>
    </source>
</evidence>
<proteinExistence type="predicted"/>
<dbReference type="InterPro" id="IPR016185">
    <property type="entry name" value="PreATP-grasp_dom_sf"/>
</dbReference>
<dbReference type="PROSITE" id="PS00866">
    <property type="entry name" value="CPSASE_1"/>
    <property type="match status" value="1"/>
</dbReference>
<reference evidence="15 16" key="1">
    <citation type="submission" date="2024-03" db="EMBL/GenBank/DDBJ databases">
        <title>Complete genome sequence of the green alga Chloropicon roscoffensis RCC1871.</title>
        <authorList>
            <person name="Lemieux C."/>
            <person name="Pombert J.-F."/>
            <person name="Otis C."/>
            <person name="Turmel M."/>
        </authorList>
    </citation>
    <scope>NUCLEOTIDE SEQUENCE [LARGE SCALE GENOMIC DNA]</scope>
    <source>
        <strain evidence="15 16">RCC1871</strain>
    </source>
</reference>
<keyword evidence="15" id="KW-0670">Pyruvate</keyword>
<dbReference type="GO" id="GO:0004485">
    <property type="term" value="F:methylcrotonoyl-CoA carboxylase activity"/>
    <property type="evidence" value="ECO:0007669"/>
    <property type="project" value="UniProtKB-ARBA"/>
</dbReference>
<keyword evidence="3" id="KW-0436">Ligase</keyword>
<evidence type="ECO:0000259" key="11">
    <source>
        <dbReference type="PROSITE" id="PS50968"/>
    </source>
</evidence>
<evidence type="ECO:0000256" key="1">
    <source>
        <dbReference type="ARBA" id="ARBA00001953"/>
    </source>
</evidence>
<dbReference type="InterPro" id="IPR005930">
    <property type="entry name" value="Pyruv_COase"/>
</dbReference>
<evidence type="ECO:0000313" key="16">
    <source>
        <dbReference type="Proteomes" id="UP001472866"/>
    </source>
</evidence>
<dbReference type="AlphaFoldDB" id="A0AAX4PFW5"/>
<dbReference type="Proteomes" id="UP001472866">
    <property type="component" value="Chromosome 10"/>
</dbReference>
<dbReference type="PANTHER" id="PTHR43778">
    <property type="entry name" value="PYRUVATE CARBOXYLASE"/>
    <property type="match status" value="1"/>
</dbReference>
<feature type="domain" description="ATP-grasp" evidence="12">
    <location>
        <begin position="203"/>
        <end position="400"/>
    </location>
</feature>
<evidence type="ECO:0000256" key="5">
    <source>
        <dbReference type="ARBA" id="ARBA00022741"/>
    </source>
</evidence>
<dbReference type="Gene3D" id="3.10.600.10">
    <property type="entry name" value="pyruvate carboxylase f1077a mutant domain"/>
    <property type="match status" value="1"/>
</dbReference>
<dbReference type="PANTHER" id="PTHR43778:SF2">
    <property type="entry name" value="PYRUVATE CARBOXYLASE, MITOCHONDRIAL"/>
    <property type="match status" value="1"/>
</dbReference>
<evidence type="ECO:0000313" key="15">
    <source>
        <dbReference type="EMBL" id="WZN64746.1"/>
    </source>
</evidence>
<dbReference type="Pfam" id="PF02786">
    <property type="entry name" value="CPSase_L_D2"/>
    <property type="match status" value="1"/>
</dbReference>
<keyword evidence="4" id="KW-0479">Metal-binding</keyword>
<dbReference type="FunFam" id="3.30.1490.20:FF:000003">
    <property type="entry name" value="acetyl-CoA carboxylase isoform X1"/>
    <property type="match status" value="1"/>
</dbReference>
<dbReference type="EC" id="6.4.1.1" evidence="2"/>
<evidence type="ECO:0000256" key="4">
    <source>
        <dbReference type="ARBA" id="ARBA00022723"/>
    </source>
</evidence>
<sequence length="1234" mass="134648">MRLSTVQGRVGSVRASPFRAARAAASHAKAPRGLRSEARPTGSAGSTVVPRAVGEFPSAGKVVEDYGENPAAPVDGGKPAIKKLLCANRGEIATRVFRAAHELGIRSVAIFSDEDRLQVHRYKADESYLLHSDDRELSPVGAYLDIETVIKVAKENDVEAIHPGYGFLSENTDFARRCEEEGIIFIGPSAENLNRFGDKTRAREIAIECGIPVIPGSQEEGLDVDAAYAYAKDIGFPVMIKAAMGGGGRGLRIVRTEAEFKPAYERASNEALQAFGDGRMFLEKYIENPRHIEIQILADTYGNTVHLYERDCSVQRRHQKIIEVAPSVGIEEKTRLAMYEDAKKIAKHVGYVNAGTVEFMLAPDGQHYFLEVNPRVQVEHTITEEITGVDIVQSQILIATGSSLADIGIQSQEAVRCDGFAIQGRVTSENPEDDFRPDSGRIEAYRTPGGPGIRLDGAIASGGSQLPYYDSLLVKCIAHSGTFVGAARKLESALSEFRVRGVRTNVPFIMNVLKHPKFLSGTADTSLIESTPELFDFPLLPTDLPSKLLRYLAHTAVNGTKHPGAVGEYPKGLPDPVIPRVPLEFRDQVGKGGWRPLLLEKGPAEFARSLRAHKGLLLTDTTMRDAHQSLLATRVRTYDLLGGAEYASWALQDCMSLEVWGGATFDVSMRFLNECPWERLEQLRAKIPNVPFQMLLRGVNAVGYTSYPDNLVKEFVKKAHSSGVDIFRVFDSLNYIDNLLFGIEAVLETDGVAEGTICYTADLTDPSRPKYNLDYYLDLARQLVDAGVHILGIKDMAGLLKPASAKMLVSALRREFPDMPIHVHTHDTPGMGVASMIAAAEAGADVVDCACDSMSGMTSQPSMGSLLNAFKGTDLDTGLDAERVLRLSAYWEQVRAQYGQFESGMRSGSSEVYEHEMPGGQYTNLKFQAMQNGLVKQWEEVKGAYRMGNKILGDIVKVTPSSKVVGDLAQFIVQNKLTEDSIVDLAPKLDFPQSVVEYFQGYLGQPPGGFPEELRRGVLKGKPTVSGRPGSDMEAFNFAVEEGKIVDKYGKEAMSELNVISRALYPQVFDDYYEKKKKYSDVSILPTKAFLRPLETDEKIVLDVGKGVKAEIVFKAVGDRQANGCREVFFELNGLPRVVEVVEESVAIGDALSMAKEKANPSDEGSVGAPMAGQVIDVACKPGQDIKAGDPMVVLSAMKMETTVSCPIDGTVAHVAVKSKDNVAIGDLLVMVEQ</sequence>
<dbReference type="SUPFAM" id="SSF56059">
    <property type="entry name" value="Glutathione synthetase ATP-binding domain-like"/>
    <property type="match status" value="1"/>
</dbReference>
<dbReference type="FunFam" id="3.40.50.20:FF:000010">
    <property type="entry name" value="Propionyl-CoA carboxylase subunit alpha"/>
    <property type="match status" value="1"/>
</dbReference>
<evidence type="ECO:0000256" key="8">
    <source>
        <dbReference type="ARBA" id="ARBA00062371"/>
    </source>
</evidence>
<dbReference type="GO" id="GO:0005524">
    <property type="term" value="F:ATP binding"/>
    <property type="evidence" value="ECO:0007669"/>
    <property type="project" value="UniProtKB-UniRule"/>
</dbReference>